<keyword evidence="6" id="KW-0046">Antibiotic resistance</keyword>
<gene>
    <name evidence="9" type="ORF">H9634_09070</name>
</gene>
<dbReference type="InterPro" id="IPR005311">
    <property type="entry name" value="PBP_dimer"/>
</dbReference>
<protein>
    <recommendedName>
        <fullName evidence="3">beta-lactamase</fullName>
        <ecNumber evidence="3">3.5.2.6</ecNumber>
    </recommendedName>
</protein>
<comment type="caution">
    <text evidence="9">The sequence shown here is derived from an EMBL/GenBank/DDBJ whole genome shotgun (WGS) entry which is preliminary data.</text>
</comment>
<feature type="domain" description="Penicillin-binding protein dimerisation" evidence="8">
    <location>
        <begin position="160"/>
        <end position="314"/>
    </location>
</feature>
<dbReference type="InterPro" id="IPR050515">
    <property type="entry name" value="Beta-lactam/transpept"/>
</dbReference>
<dbReference type="Gene3D" id="3.30.1390.30">
    <property type="entry name" value="Penicillin-binding protein 2a, domain 3"/>
    <property type="match status" value="1"/>
</dbReference>
<reference evidence="9 10" key="1">
    <citation type="submission" date="2020-08" db="EMBL/GenBank/DDBJ databases">
        <title>A Genomic Blueprint of the Chicken Gut Microbiome.</title>
        <authorList>
            <person name="Gilroy R."/>
            <person name="Ravi A."/>
            <person name="Getino M."/>
            <person name="Pursley I."/>
            <person name="Horton D.L."/>
            <person name="Alikhan N.-F."/>
            <person name="Baker D."/>
            <person name="Gharbi K."/>
            <person name="Hall N."/>
            <person name="Watson M."/>
            <person name="Adriaenssens E.M."/>
            <person name="Foster-Nyarko E."/>
            <person name="Jarju S."/>
            <person name="Secka A."/>
            <person name="Antonio M."/>
            <person name="Oren A."/>
            <person name="Chaudhuri R."/>
            <person name="La Ragione R.M."/>
            <person name="Hildebrand F."/>
            <person name="Pallen M.J."/>
        </authorList>
    </citation>
    <scope>NUCLEOTIDE SEQUENCE [LARGE SCALE GENOMIC DNA]</scope>
    <source>
        <strain evidence="9 10">Re57</strain>
    </source>
</reference>
<dbReference type="SUPFAM" id="SSF56601">
    <property type="entry name" value="beta-lactamase/transpeptidase-like"/>
    <property type="match status" value="1"/>
</dbReference>
<evidence type="ECO:0000256" key="6">
    <source>
        <dbReference type="ARBA" id="ARBA00023251"/>
    </source>
</evidence>
<dbReference type="Pfam" id="PF03717">
    <property type="entry name" value="PBP_dimer"/>
    <property type="match status" value="1"/>
</dbReference>
<dbReference type="EMBL" id="JACSPY010000007">
    <property type="protein sequence ID" value="MBD8020929.1"/>
    <property type="molecule type" value="Genomic_DNA"/>
</dbReference>
<comment type="similarity">
    <text evidence="2">Belongs to the class-D beta-lactamase family.</text>
</comment>
<evidence type="ECO:0000256" key="5">
    <source>
        <dbReference type="ARBA" id="ARBA00022801"/>
    </source>
</evidence>
<keyword evidence="5" id="KW-0378">Hydrolase</keyword>
<comment type="catalytic activity">
    <reaction evidence="1">
        <text>a beta-lactam + H2O = a substituted beta-amino acid</text>
        <dbReference type="Rhea" id="RHEA:20401"/>
        <dbReference type="ChEBI" id="CHEBI:15377"/>
        <dbReference type="ChEBI" id="CHEBI:35627"/>
        <dbReference type="ChEBI" id="CHEBI:140347"/>
        <dbReference type="EC" id="3.5.2.6"/>
    </reaction>
</comment>
<dbReference type="PANTHER" id="PTHR30627">
    <property type="entry name" value="PEPTIDOGLYCAN D,D-TRANSPEPTIDASE"/>
    <property type="match status" value="1"/>
</dbReference>
<evidence type="ECO:0000256" key="2">
    <source>
        <dbReference type="ARBA" id="ARBA00007898"/>
    </source>
</evidence>
<dbReference type="Proteomes" id="UP000651517">
    <property type="component" value="Unassembled WGS sequence"/>
</dbReference>
<dbReference type="SUPFAM" id="SSF56519">
    <property type="entry name" value="Penicillin binding protein dimerisation domain"/>
    <property type="match status" value="1"/>
</dbReference>
<evidence type="ECO:0000256" key="3">
    <source>
        <dbReference type="ARBA" id="ARBA00012865"/>
    </source>
</evidence>
<proteinExistence type="inferred from homology"/>
<keyword evidence="4" id="KW-0732">Signal</keyword>
<evidence type="ECO:0000256" key="4">
    <source>
        <dbReference type="ARBA" id="ARBA00022729"/>
    </source>
</evidence>
<evidence type="ECO:0000313" key="10">
    <source>
        <dbReference type="Proteomes" id="UP000651517"/>
    </source>
</evidence>
<dbReference type="Gene3D" id="3.90.1310.10">
    <property type="entry name" value="Penicillin-binding protein 2a (Domain 2)"/>
    <property type="match status" value="1"/>
</dbReference>
<name>A0ABR8WV18_9MICO</name>
<dbReference type="InterPro" id="IPR036138">
    <property type="entry name" value="PBP_dimer_sf"/>
</dbReference>
<evidence type="ECO:0000256" key="1">
    <source>
        <dbReference type="ARBA" id="ARBA00001526"/>
    </source>
</evidence>
<evidence type="ECO:0000259" key="8">
    <source>
        <dbReference type="Pfam" id="PF03717"/>
    </source>
</evidence>
<accession>A0ABR8WV18</accession>
<evidence type="ECO:0000313" key="9">
    <source>
        <dbReference type="EMBL" id="MBD8020929.1"/>
    </source>
</evidence>
<sequence>MARARRTGWMLAAVAAAAVAAVLIIIAGINPQLGSSPLDTAKRAAQSFADDAVAAGPWTDPGAAGRAHDQLKLHLRPAGLHAPVAVKVIELTEIDSSRQRATLAWAWQTNPRSRTQVPDWSYTSNVDVVKDQLSWKAEYGPEVVHPQLHTDAEITAEVEAAQRAKILGFGDEVLTSVEPVISVGVEPARTDDPAQTADDTAAALAGFAEIDAEALAGRIEAAAAHAFVPVVTIRVDDYRDIADELRPIPGTVFRSQDMSVPVHRGLAPLLLGRVGAATAEDLEEDPLLRDGDLVGRSGLQKLYQQQLSGRAGVELLVDGEPILSVDAVPAPPVVTSIERELQQRADAAAEAAGAPVGIVVIDAESGHIRAVANAGGDAGFDRALTGSYPDSPAHALTEALAASRGAAGGEVLAALGIERVDLGMPAVVSTGGQPSGSPVSVAIAAARVLTGQQPAASLVQSAGGEDLTLPARDESLTKDERDVLQPVLEPHLIDLPGRHRSTGGDAVSASTAGPWAIGQRGGLVGVVIVEPTEPGSGENPASAGAVLTEALTGR</sequence>
<organism evidence="9 10">
    <name type="scientific">Brevibacterium gallinarum</name>
    <dbReference type="NCBI Taxonomy" id="2762220"/>
    <lineage>
        <taxon>Bacteria</taxon>
        <taxon>Bacillati</taxon>
        <taxon>Actinomycetota</taxon>
        <taxon>Actinomycetes</taxon>
        <taxon>Micrococcales</taxon>
        <taxon>Brevibacteriaceae</taxon>
        <taxon>Brevibacterium</taxon>
    </lineage>
</organism>
<feature type="region of interest" description="Disordered" evidence="7">
    <location>
        <begin position="533"/>
        <end position="554"/>
    </location>
</feature>
<evidence type="ECO:0000256" key="7">
    <source>
        <dbReference type="SAM" id="MobiDB-lite"/>
    </source>
</evidence>
<dbReference type="EC" id="3.5.2.6" evidence="3"/>
<keyword evidence="10" id="KW-1185">Reference proteome</keyword>
<dbReference type="InterPro" id="IPR012338">
    <property type="entry name" value="Beta-lactam/transpept-like"/>
</dbReference>
<dbReference type="PANTHER" id="PTHR30627:SF6">
    <property type="entry name" value="BETA-LACTAMASE YBXI-RELATED"/>
    <property type="match status" value="1"/>
</dbReference>
<dbReference type="RefSeq" id="WP_191726351.1">
    <property type="nucleotide sequence ID" value="NZ_JACSPY010000007.1"/>
</dbReference>